<keyword evidence="3" id="KW-0309">Germination</keyword>
<dbReference type="PROSITE" id="PS51257">
    <property type="entry name" value="PROKAR_LIPOPROTEIN"/>
    <property type="match status" value="1"/>
</dbReference>
<dbReference type="InterPro" id="IPR038501">
    <property type="entry name" value="Spore_GerAC_C_sf"/>
</dbReference>
<evidence type="ECO:0000259" key="9">
    <source>
        <dbReference type="Pfam" id="PF05504"/>
    </source>
</evidence>
<evidence type="ECO:0000259" key="10">
    <source>
        <dbReference type="Pfam" id="PF25198"/>
    </source>
</evidence>
<keyword evidence="12" id="KW-1185">Reference proteome</keyword>
<evidence type="ECO:0000256" key="8">
    <source>
        <dbReference type="SAM" id="MobiDB-lite"/>
    </source>
</evidence>
<dbReference type="PANTHER" id="PTHR35789:SF1">
    <property type="entry name" value="SPORE GERMINATION PROTEIN B3"/>
    <property type="match status" value="1"/>
</dbReference>
<keyword evidence="4" id="KW-0732">Signal</keyword>
<feature type="compositionally biased region" description="Low complexity" evidence="8">
    <location>
        <begin position="76"/>
        <end position="88"/>
    </location>
</feature>
<dbReference type="RefSeq" id="WP_338788005.1">
    <property type="nucleotide sequence ID" value="NZ_CP147403.1"/>
</dbReference>
<evidence type="ECO:0000256" key="1">
    <source>
        <dbReference type="ARBA" id="ARBA00004635"/>
    </source>
</evidence>
<accession>A0ABZ2MVV7</accession>
<protein>
    <submittedName>
        <fullName evidence="11">Ger(X)C family spore germination protein</fullName>
    </submittedName>
</protein>
<keyword evidence="5" id="KW-0472">Membrane</keyword>
<keyword evidence="6" id="KW-0564">Palmitate</keyword>
<organism evidence="11 12">
    <name type="scientific">Metabacillus rhizosphaerae</name>
    <dbReference type="NCBI Taxonomy" id="3117747"/>
    <lineage>
        <taxon>Bacteria</taxon>
        <taxon>Bacillati</taxon>
        <taxon>Bacillota</taxon>
        <taxon>Bacilli</taxon>
        <taxon>Bacillales</taxon>
        <taxon>Bacillaceae</taxon>
        <taxon>Metabacillus</taxon>
    </lineage>
</organism>
<evidence type="ECO:0000256" key="3">
    <source>
        <dbReference type="ARBA" id="ARBA00022544"/>
    </source>
</evidence>
<feature type="domain" description="Spore germination GerAC-like C-terminal" evidence="9">
    <location>
        <begin position="229"/>
        <end position="396"/>
    </location>
</feature>
<dbReference type="NCBIfam" id="TIGR02887">
    <property type="entry name" value="spore_ger_x_C"/>
    <property type="match status" value="1"/>
</dbReference>
<dbReference type="Pfam" id="PF05504">
    <property type="entry name" value="Spore_GerAC"/>
    <property type="match status" value="1"/>
</dbReference>
<evidence type="ECO:0000313" key="12">
    <source>
        <dbReference type="Proteomes" id="UP001368328"/>
    </source>
</evidence>
<evidence type="ECO:0000256" key="2">
    <source>
        <dbReference type="ARBA" id="ARBA00007886"/>
    </source>
</evidence>
<evidence type="ECO:0000256" key="5">
    <source>
        <dbReference type="ARBA" id="ARBA00023136"/>
    </source>
</evidence>
<dbReference type="Pfam" id="PF25198">
    <property type="entry name" value="Spore_GerAC_N"/>
    <property type="match status" value="1"/>
</dbReference>
<name>A0ABZ2MVV7_9BACI</name>
<dbReference type="Proteomes" id="UP001368328">
    <property type="component" value="Chromosome"/>
</dbReference>
<dbReference type="Gene3D" id="3.30.300.210">
    <property type="entry name" value="Nutrient germinant receptor protein C, domain 3"/>
    <property type="match status" value="1"/>
</dbReference>
<evidence type="ECO:0000256" key="4">
    <source>
        <dbReference type="ARBA" id="ARBA00022729"/>
    </source>
</evidence>
<dbReference type="InterPro" id="IPR046953">
    <property type="entry name" value="Spore_GerAC-like_C"/>
</dbReference>
<dbReference type="InterPro" id="IPR008844">
    <property type="entry name" value="Spore_GerAC-like"/>
</dbReference>
<keyword evidence="7" id="KW-0449">Lipoprotein</keyword>
<evidence type="ECO:0000313" key="11">
    <source>
        <dbReference type="EMBL" id="WXB89481.1"/>
    </source>
</evidence>
<dbReference type="EMBL" id="CP147403">
    <property type="protein sequence ID" value="WXB89481.1"/>
    <property type="molecule type" value="Genomic_DNA"/>
</dbReference>
<sequence length="402" mass="44922">MNIRHNLRFLLLWPTFSLLLLTGCWSNLEIEDLGIVSGLALDIATESPIEEELKKQGGGYSKKDLITSTYQIATPSSSSEQDSKGGSSNQKPYKNISETGDSLIQSVREISLRRDAPPIGHHLKVIVINEELVRSYSLEQLLDFPLRDNDFRPSCLVLISKGQASKALESTDTTEIPAFRLIGIVDNEYRTSRILPPLSLAKLTSKMQSGSSFLLQNVISSRGEVKFAGAAIIEGKTKMLLGFLNEEELDGLTWLTGKGKGGLVKTFNVETKQPILYEVESMNSKITPHVKGSNISFDVNIESEGRISENWVTSESTPMKTFIKTAEKSTEEEVNRLVNLVIKKMQEDYQVDVAGFGNQIRIKHPKLWEDIKKDWDKTFSEVQINFTVNITITDFGTSEISR</sequence>
<dbReference type="PANTHER" id="PTHR35789">
    <property type="entry name" value="SPORE GERMINATION PROTEIN B3"/>
    <property type="match status" value="1"/>
</dbReference>
<reference evidence="11 12" key="1">
    <citation type="submission" date="2024-02" db="EMBL/GenBank/DDBJ databases">
        <title>Seven novel Bacillus-like species.</title>
        <authorList>
            <person name="Liu G."/>
        </authorList>
    </citation>
    <scope>NUCLEOTIDE SEQUENCE [LARGE SCALE GENOMIC DNA]</scope>
    <source>
        <strain evidence="11 12">FJAT-53654</strain>
    </source>
</reference>
<comment type="subcellular location">
    <subcellularLocation>
        <location evidence="1">Membrane</location>
        <topology evidence="1">Lipid-anchor</topology>
    </subcellularLocation>
</comment>
<feature type="domain" description="Spore germination protein N-terminal" evidence="10">
    <location>
        <begin position="29"/>
        <end position="215"/>
    </location>
</feature>
<evidence type="ECO:0000256" key="6">
    <source>
        <dbReference type="ARBA" id="ARBA00023139"/>
    </source>
</evidence>
<proteinExistence type="inferred from homology"/>
<comment type="similarity">
    <text evidence="2">Belongs to the GerABKC lipoprotein family.</text>
</comment>
<feature type="region of interest" description="Disordered" evidence="8">
    <location>
        <begin position="73"/>
        <end position="96"/>
    </location>
</feature>
<dbReference type="InterPro" id="IPR057336">
    <property type="entry name" value="GerAC_N"/>
</dbReference>
<evidence type="ECO:0000256" key="7">
    <source>
        <dbReference type="ARBA" id="ARBA00023288"/>
    </source>
</evidence>
<gene>
    <name evidence="11" type="ORF">WCV66_04375</name>
</gene>